<reference evidence="2" key="1">
    <citation type="submission" date="2018-08" db="EMBL/GenBank/DDBJ databases">
        <authorList>
            <person name="Kim S.-J."/>
            <person name="Jung G.-Y."/>
        </authorList>
    </citation>
    <scope>NUCLEOTIDE SEQUENCE [LARGE SCALE GENOMIC DNA]</scope>
    <source>
        <strain evidence="2">GY_G</strain>
    </source>
</reference>
<dbReference type="Proteomes" id="UP000263833">
    <property type="component" value="Unassembled WGS sequence"/>
</dbReference>
<sequence length="387" mass="43155">MQAGEVRVTPVSGKKALAEFVDLPFRLYAHDPNWVPPLKDEVHGLLTPSKNPWFEHAEAQLFLARRAGQVVGRISAHIDHLAFKQPIEQGMGPGTGFWGFYEAESAEIGNALLVEAEKWLRAKGMTKMIGPVSFAMWDEPGLLIEGHDHPPTVMMGFNSMAYQEWIEAAGHQKVEDLFTFALAIDQGLPELTNRIVAMGEKSGKIQIRRVNKSKFDEEAALILSILNDAWSDNWGFVPFTPAEVAYAGKKLKPIVFEDLIRIAEIDGEPVAFMMTIPDLNEQLVKYGGSLWPFNWAKLLWWLNVGKPQVTTMRVPLMGVVKKLQGTRTASQLAFMLIEYIRRDAVTKFGATRGDFGWVLSSNGPMVSVGEAVGGKVNKVYRIYEKAL</sequence>
<dbReference type="EMBL" id="QRGP01000002">
    <property type="protein sequence ID" value="RDV02604.1"/>
    <property type="molecule type" value="Genomic_DNA"/>
</dbReference>
<comment type="caution">
    <text evidence="1">The sequence shown here is derived from an EMBL/GenBank/DDBJ whole genome shotgun (WGS) entry which is preliminary data.</text>
</comment>
<dbReference type="Gene3D" id="3.40.630.30">
    <property type="match status" value="1"/>
</dbReference>
<keyword evidence="1" id="KW-0808">Transferase</keyword>
<protein>
    <submittedName>
        <fullName evidence="1">N-acetyltransferase</fullName>
    </submittedName>
</protein>
<dbReference type="AlphaFoldDB" id="A0A371B4Y1"/>
<evidence type="ECO:0000313" key="1">
    <source>
        <dbReference type="EMBL" id="RDV02604.1"/>
    </source>
</evidence>
<keyword evidence="2" id="KW-1185">Reference proteome</keyword>
<dbReference type="PANTHER" id="PTHR41368:SF1">
    <property type="entry name" value="PROTEIN YGHO"/>
    <property type="match status" value="1"/>
</dbReference>
<dbReference type="InterPro" id="IPR039968">
    <property type="entry name" value="BcerS-like"/>
</dbReference>
<dbReference type="GO" id="GO:0016740">
    <property type="term" value="F:transferase activity"/>
    <property type="evidence" value="ECO:0007669"/>
    <property type="project" value="UniProtKB-KW"/>
</dbReference>
<evidence type="ECO:0000313" key="2">
    <source>
        <dbReference type="Proteomes" id="UP000263833"/>
    </source>
</evidence>
<gene>
    <name evidence="1" type="ORF">DXH95_11630</name>
</gene>
<organism evidence="1 2">
    <name type="scientific">Sphingorhabdus pulchriflava</name>
    <dbReference type="NCBI Taxonomy" id="2292257"/>
    <lineage>
        <taxon>Bacteria</taxon>
        <taxon>Pseudomonadati</taxon>
        <taxon>Pseudomonadota</taxon>
        <taxon>Alphaproteobacteria</taxon>
        <taxon>Sphingomonadales</taxon>
        <taxon>Sphingomonadaceae</taxon>
        <taxon>Sphingorhabdus</taxon>
    </lineage>
</organism>
<dbReference type="SUPFAM" id="SSF55729">
    <property type="entry name" value="Acyl-CoA N-acyltransferases (Nat)"/>
    <property type="match status" value="1"/>
</dbReference>
<dbReference type="InterPro" id="IPR016181">
    <property type="entry name" value="Acyl_CoA_acyltransferase"/>
</dbReference>
<dbReference type="OrthoDB" id="9806005at2"/>
<name>A0A371B4Y1_9SPHN</name>
<dbReference type="PANTHER" id="PTHR41368">
    <property type="entry name" value="PROTEIN YGHO"/>
    <property type="match status" value="1"/>
</dbReference>
<accession>A0A371B4Y1</accession>
<dbReference type="RefSeq" id="WP_115549708.1">
    <property type="nucleotide sequence ID" value="NZ_QRGP01000002.1"/>
</dbReference>
<proteinExistence type="predicted"/>